<sequence length="336" mass="35446">MRPCIDYNHGCVGGLLSAGRLGCAVNPAVGQEARLSEDLIVAAETPLSVLVVGGGPPGMEAAGVDALSGHRVTLVEANNRLGGCVNIAKRAPWRIGIGDIADWLEREIYRLGVDVRLSSYFQAEDLAAFNPDAVIVATGSMPRVDGHQMFVPGAAVPGTASAHVVSSHDVLMAGHRPNWGPTALVFDDTGHYEAIAAAEYLADRQVHVTFATSHASFAPGLMTSVTTEPALRRLLARGVDVHCYAQLVAVDEGRCRMAHRLGGTPFDVPADTVVLVQHNLPNRLVADELSHFAGHMAVVGDALGPRYLQTAIREGHLAARSLAHVARISVPTTHGV</sequence>
<name>A0A081RFC8_SPHCR</name>
<comment type="caution">
    <text evidence="5">The sequence shown here is derived from an EMBL/GenBank/DDBJ whole genome shotgun (WGS) entry which is preliminary data.</text>
</comment>
<accession>A0A081RFC8</accession>
<dbReference type="AlphaFoldDB" id="A0A081RFC8"/>
<dbReference type="Gene3D" id="3.50.50.60">
    <property type="entry name" value="FAD/NAD(P)-binding domain"/>
    <property type="match status" value="1"/>
</dbReference>
<dbReference type="eggNOG" id="COG0446">
    <property type="taxonomic scope" value="Bacteria"/>
</dbReference>
<protein>
    <submittedName>
        <fullName evidence="5">NADH:flavin oxidoreductase/NADH oxidase</fullName>
    </submittedName>
</protein>
<dbReference type="SUPFAM" id="SSF51905">
    <property type="entry name" value="FAD/NAD(P)-binding domain"/>
    <property type="match status" value="1"/>
</dbReference>
<reference evidence="5 6" key="1">
    <citation type="submission" date="2014-02" db="EMBL/GenBank/DDBJ databases">
        <title>Whole genome sequence of Sphingobium chlorophenolicum NBRC 16172.</title>
        <authorList>
            <person name="Gan H.M."/>
            <person name="Gan H.Y."/>
            <person name="Chew T.H."/>
            <person name="Savka M.A."/>
        </authorList>
    </citation>
    <scope>NUCLEOTIDE SEQUENCE [LARGE SCALE GENOMIC DNA]</scope>
    <source>
        <strain evidence="5 6">NBRC 16172</strain>
    </source>
</reference>
<organism evidence="5 6">
    <name type="scientific">Sphingobium chlorophenolicum</name>
    <dbReference type="NCBI Taxonomy" id="46429"/>
    <lineage>
        <taxon>Bacteria</taxon>
        <taxon>Pseudomonadati</taxon>
        <taxon>Pseudomonadota</taxon>
        <taxon>Alphaproteobacteria</taxon>
        <taxon>Sphingomonadales</taxon>
        <taxon>Sphingomonadaceae</taxon>
        <taxon>Sphingobium</taxon>
    </lineage>
</organism>
<dbReference type="PATRIC" id="fig|46429.4.peg.1741"/>
<dbReference type="InterPro" id="IPR051793">
    <property type="entry name" value="NADH:flavin_oxidoreductase"/>
</dbReference>
<comment type="cofactor">
    <cofactor evidence="1">
        <name>FMN</name>
        <dbReference type="ChEBI" id="CHEBI:58210"/>
    </cofactor>
</comment>
<dbReference type="InterPro" id="IPR036188">
    <property type="entry name" value="FAD/NAD-bd_sf"/>
</dbReference>
<dbReference type="EMBL" id="JFHR01000016">
    <property type="protein sequence ID" value="KEQ53901.1"/>
    <property type="molecule type" value="Genomic_DNA"/>
</dbReference>
<keyword evidence="2" id="KW-0285">Flavoprotein</keyword>
<dbReference type="PRINTS" id="PR00411">
    <property type="entry name" value="PNDRDTASEI"/>
</dbReference>
<dbReference type="Gene3D" id="3.40.50.720">
    <property type="entry name" value="NAD(P)-binding Rossmann-like Domain"/>
    <property type="match status" value="1"/>
</dbReference>
<evidence type="ECO:0000256" key="3">
    <source>
        <dbReference type="ARBA" id="ARBA00022643"/>
    </source>
</evidence>
<proteinExistence type="predicted"/>
<evidence type="ECO:0000256" key="2">
    <source>
        <dbReference type="ARBA" id="ARBA00022630"/>
    </source>
</evidence>
<dbReference type="PANTHER" id="PTHR42917">
    <property type="entry name" value="2,4-DIENOYL-COA REDUCTASE"/>
    <property type="match status" value="1"/>
</dbReference>
<dbReference type="GO" id="GO:0016491">
    <property type="term" value="F:oxidoreductase activity"/>
    <property type="evidence" value="ECO:0007669"/>
    <property type="project" value="UniProtKB-KW"/>
</dbReference>
<evidence type="ECO:0000313" key="6">
    <source>
        <dbReference type="Proteomes" id="UP000028411"/>
    </source>
</evidence>
<keyword evidence="3" id="KW-0288">FMN</keyword>
<evidence type="ECO:0000256" key="1">
    <source>
        <dbReference type="ARBA" id="ARBA00001917"/>
    </source>
</evidence>
<evidence type="ECO:0000256" key="4">
    <source>
        <dbReference type="ARBA" id="ARBA00023002"/>
    </source>
</evidence>
<gene>
    <name evidence="5" type="ORF">BV95_01773</name>
</gene>
<dbReference type="PANTHER" id="PTHR42917:SF2">
    <property type="entry name" value="2,4-DIENOYL-COA REDUCTASE [(2E)-ENOYL-COA-PRODUCING]"/>
    <property type="match status" value="1"/>
</dbReference>
<evidence type="ECO:0000313" key="5">
    <source>
        <dbReference type="EMBL" id="KEQ53901.1"/>
    </source>
</evidence>
<keyword evidence="4" id="KW-0560">Oxidoreductase</keyword>
<dbReference type="Proteomes" id="UP000028411">
    <property type="component" value="Unassembled WGS sequence"/>
</dbReference>